<protein>
    <recommendedName>
        <fullName evidence="3">tRNA(Met) cytidine acetate ligase</fullName>
        <ecNumber evidence="3">6.3.4.-</ecNumber>
    </recommendedName>
</protein>
<dbReference type="Pfam" id="PF05636">
    <property type="entry name" value="HIGH_NTase1"/>
    <property type="match status" value="1"/>
</dbReference>
<evidence type="ECO:0000256" key="3">
    <source>
        <dbReference type="HAMAP-Rule" id="MF_01539"/>
    </source>
</evidence>
<comment type="function">
    <text evidence="3">Catalyzes the formation of N(4)-acetylcytidine (ac(4)C) at the wobble position of elongator tRNA(Met), using acetate and ATP as substrates. First activates an acetate ion to form acetyladenylate (Ac-AMP) and then transfers the acetyl group to tRNA to form ac(4)C34.</text>
</comment>
<proteinExistence type="inferred from homology"/>
<gene>
    <name evidence="3" type="primary">tmcAL</name>
    <name evidence="4" type="ORF">Q5741_05540</name>
</gene>
<keyword evidence="3" id="KW-0820">tRNA-binding</keyword>
<reference evidence="4 5" key="1">
    <citation type="submission" date="2023-07" db="EMBL/GenBank/DDBJ databases">
        <title>Paenibacillus sp. JX-17 nov. isolated from soil.</title>
        <authorList>
            <person name="Wan Y."/>
            <person name="Liu B."/>
        </authorList>
    </citation>
    <scope>NUCLEOTIDE SEQUENCE [LARGE SCALE GENOMIC DNA]</scope>
    <source>
        <strain evidence="4 5">JX-17</strain>
    </source>
</reference>
<dbReference type="PANTHER" id="PTHR37825">
    <property type="entry name" value="TRNA(MET) CYTIDINE ACETATE LIGASE"/>
    <property type="match status" value="1"/>
</dbReference>
<comment type="caution">
    <text evidence="4">The sequence shown here is derived from an EMBL/GenBank/DDBJ whole genome shotgun (WGS) entry which is preliminary data.</text>
</comment>
<feature type="binding site" evidence="3">
    <location>
        <position position="166"/>
    </location>
    <ligand>
        <name>ATP</name>
        <dbReference type="ChEBI" id="CHEBI:30616"/>
    </ligand>
</feature>
<evidence type="ECO:0000256" key="1">
    <source>
        <dbReference type="ARBA" id="ARBA00022598"/>
    </source>
</evidence>
<name>A0ABT9C9F2_9BACL</name>
<feature type="binding site" evidence="3">
    <location>
        <position position="102"/>
    </location>
    <ligand>
        <name>ATP</name>
        <dbReference type="ChEBI" id="CHEBI:30616"/>
    </ligand>
</feature>
<keyword evidence="3" id="KW-0547">Nucleotide-binding</keyword>
<feature type="binding site" evidence="3">
    <location>
        <begin position="7"/>
        <end position="20"/>
    </location>
    <ligand>
        <name>ATP</name>
        <dbReference type="ChEBI" id="CHEBI:30616"/>
    </ligand>
</feature>
<keyword evidence="3" id="KW-0694">RNA-binding</keyword>
<dbReference type="InterPro" id="IPR008513">
    <property type="entry name" value="tRNA(Met)_cyd_acetate_ligase"/>
</dbReference>
<evidence type="ECO:0000313" key="5">
    <source>
        <dbReference type="Proteomes" id="UP001240171"/>
    </source>
</evidence>
<dbReference type="Gene3D" id="3.40.50.620">
    <property type="entry name" value="HUPs"/>
    <property type="match status" value="1"/>
</dbReference>
<evidence type="ECO:0000256" key="2">
    <source>
        <dbReference type="ARBA" id="ARBA00022694"/>
    </source>
</evidence>
<organism evidence="4 5">
    <name type="scientific">Paenibacillus lacisoli</name>
    <dbReference type="NCBI Taxonomy" id="3064525"/>
    <lineage>
        <taxon>Bacteria</taxon>
        <taxon>Bacillati</taxon>
        <taxon>Bacillota</taxon>
        <taxon>Bacilli</taxon>
        <taxon>Bacillales</taxon>
        <taxon>Paenibacillaceae</taxon>
        <taxon>Paenibacillus</taxon>
    </lineage>
</organism>
<comment type="similarity">
    <text evidence="3">Belongs to the TmcAL family.</text>
</comment>
<comment type="subcellular location">
    <subcellularLocation>
        <location evidence="3">Cytoplasm</location>
    </subcellularLocation>
</comment>
<keyword evidence="3" id="KW-0963">Cytoplasm</keyword>
<dbReference type="HAMAP" id="MF_01539">
    <property type="entry name" value="TmcAL"/>
    <property type="match status" value="1"/>
</dbReference>
<keyword evidence="5" id="KW-1185">Reference proteome</keyword>
<dbReference type="RefSeq" id="WP_305023074.1">
    <property type="nucleotide sequence ID" value="NZ_JAUQTB010000002.1"/>
</dbReference>
<dbReference type="EMBL" id="JAUQTB010000002">
    <property type="protein sequence ID" value="MDO7905879.1"/>
    <property type="molecule type" value="Genomic_DNA"/>
</dbReference>
<comment type="catalytic activity">
    <reaction evidence="3">
        <text>cytidine(34) in elongator tRNA(Met) + acetate + ATP = N(4)-acetylcytidine(34) in elongator tRNA(Met) + AMP + diphosphate</text>
        <dbReference type="Rhea" id="RHEA:58144"/>
        <dbReference type="Rhea" id="RHEA-COMP:10693"/>
        <dbReference type="Rhea" id="RHEA-COMP:10694"/>
        <dbReference type="ChEBI" id="CHEBI:30089"/>
        <dbReference type="ChEBI" id="CHEBI:30616"/>
        <dbReference type="ChEBI" id="CHEBI:33019"/>
        <dbReference type="ChEBI" id="CHEBI:74900"/>
        <dbReference type="ChEBI" id="CHEBI:82748"/>
        <dbReference type="ChEBI" id="CHEBI:456215"/>
    </reaction>
</comment>
<dbReference type="EC" id="6.3.4.-" evidence="3"/>
<evidence type="ECO:0000313" key="4">
    <source>
        <dbReference type="EMBL" id="MDO7905879.1"/>
    </source>
</evidence>
<comment type="caution">
    <text evidence="3">Lacks conserved residue(s) required for the propagation of feature annotation.</text>
</comment>
<dbReference type="SUPFAM" id="SSF52374">
    <property type="entry name" value="Nucleotidylyl transferase"/>
    <property type="match status" value="1"/>
</dbReference>
<dbReference type="NCBIfam" id="NF010191">
    <property type="entry name" value="PRK13670.1"/>
    <property type="match status" value="1"/>
</dbReference>
<keyword evidence="1 3" id="KW-0436">Ligase</keyword>
<feature type="binding site" evidence="3">
    <location>
        <position position="191"/>
    </location>
    <ligand>
        <name>ATP</name>
        <dbReference type="ChEBI" id="CHEBI:30616"/>
    </ligand>
</feature>
<sequence>MKTVGVIVEYNPLHNGHVYHLNEAKALTGADRIIAVMSGPFLQRGEPAILSKSARAEMALLAGADLVLELPAAYAVQPAEWFAYGAVALLHATGAVDALCFGSESGEIAPLRQLAALLAAEPPALKDGIAVQLAAGASYPAAYAAAAAGLTGADEPGTSALLSQPNNTLGLHYLIALERLRSPIEAHTIARTGAGYHDEAAPAEGAIASATAVRRLLLQGGPEAAAPYVPAAALGILRREWAAGRAPVQWEAFSQPLLNALVTRSPQELAALQEVTEGLEHRVRRSLHQLPEPSVEALLAALKTRRYTRTKLQRMLCHILLNHRKADLAPDRLRKGPGYLRVLGSSAAGRELLKRMKKTASLPIIVKPSSFEHPQLELDLAAAIVHAGGMPEPRTAELYRDYLQPPVMI</sequence>
<keyword evidence="3" id="KW-0067">ATP-binding</keyword>
<dbReference type="PANTHER" id="PTHR37825:SF1">
    <property type="entry name" value="TRNA(MET) CYTIDINE ACETATE LIGASE"/>
    <property type="match status" value="1"/>
</dbReference>
<dbReference type="Proteomes" id="UP001240171">
    <property type="component" value="Unassembled WGS sequence"/>
</dbReference>
<dbReference type="InterPro" id="IPR014729">
    <property type="entry name" value="Rossmann-like_a/b/a_fold"/>
</dbReference>
<keyword evidence="2 3" id="KW-0819">tRNA processing</keyword>
<accession>A0ABT9C9F2</accession>